<name>A0ABU6VUW8_9FABA</name>
<accession>A0ABU6VUW8</accession>
<dbReference type="Proteomes" id="UP001341840">
    <property type="component" value="Unassembled WGS sequence"/>
</dbReference>
<comment type="caution">
    <text evidence="2">The sequence shown here is derived from an EMBL/GenBank/DDBJ whole genome shotgun (WGS) entry which is preliminary data.</text>
</comment>
<evidence type="ECO:0000313" key="3">
    <source>
        <dbReference type="Proteomes" id="UP001341840"/>
    </source>
</evidence>
<feature type="compositionally biased region" description="Acidic residues" evidence="1">
    <location>
        <begin position="445"/>
        <end position="455"/>
    </location>
</feature>
<dbReference type="SUPFAM" id="SSF101447">
    <property type="entry name" value="Formin homology 2 domain (FH2 domain)"/>
    <property type="match status" value="1"/>
</dbReference>
<dbReference type="InterPro" id="IPR004252">
    <property type="entry name" value="Probable_transposase_24"/>
</dbReference>
<sequence length="455" mass="50420">MKTTLKLTYTCRVVTTTRVDMAGRGTVRGTGRGSVRGTGRGRGTSTPSSTASPSTSATPGSTHVTSSPSPYLVVLNPEYHGPPPPPPPPIPQTMPEWVPPPPSEDLTTPPPPTQQDVGSEQDPSEPTIPESSHGSQPDPAIQSNAKEKIATDGMIGFFPKHNNCTKEITSVIKLMYDEAWPNWKAIPAATRARMFDKWAENFTWEKKHDELLKAIFNTRASKRFSGMMEDVRYRKDHLTQLCRPELKKALYHYWETDEKYLHRQTKSLDRPVSMAEVFKQTHTVKANKEQFADKRSSDIWDDFTNNTTVATQEAAESGTNAEVDPDQVWRQTVSEPSQKNRVFGIGGFLASTLKTMVFVPQASSVSLTSPAPAGPEDAVDLREQVQLLNQNIQDMARQLHESEERIQALHDELSRRPEMGVTDEQMRAGSSSGAQVPPLHPPAPPEDDDADYVDP</sequence>
<gene>
    <name evidence="2" type="ORF">PIB30_097227</name>
</gene>
<feature type="region of interest" description="Disordered" evidence="1">
    <location>
        <begin position="411"/>
        <end position="455"/>
    </location>
</feature>
<proteinExistence type="predicted"/>
<feature type="compositionally biased region" description="Low complexity" evidence="1">
    <location>
        <begin position="43"/>
        <end position="62"/>
    </location>
</feature>
<reference evidence="2 3" key="1">
    <citation type="journal article" date="2023" name="Plants (Basel)">
        <title>Bridging the Gap: Combining Genomics and Transcriptomics Approaches to Understand Stylosanthes scabra, an Orphan Legume from the Brazilian Caatinga.</title>
        <authorList>
            <person name="Ferreira-Neto J.R.C."/>
            <person name="da Silva M.D."/>
            <person name="Binneck E."/>
            <person name="de Melo N.F."/>
            <person name="da Silva R.H."/>
            <person name="de Melo A.L.T.M."/>
            <person name="Pandolfi V."/>
            <person name="Bustamante F.O."/>
            <person name="Brasileiro-Vidal A.C."/>
            <person name="Benko-Iseppon A.M."/>
        </authorList>
    </citation>
    <scope>NUCLEOTIDE SEQUENCE [LARGE SCALE GENOMIC DNA]</scope>
    <source>
        <tissue evidence="2">Leaves</tissue>
    </source>
</reference>
<organism evidence="2 3">
    <name type="scientific">Stylosanthes scabra</name>
    <dbReference type="NCBI Taxonomy" id="79078"/>
    <lineage>
        <taxon>Eukaryota</taxon>
        <taxon>Viridiplantae</taxon>
        <taxon>Streptophyta</taxon>
        <taxon>Embryophyta</taxon>
        <taxon>Tracheophyta</taxon>
        <taxon>Spermatophyta</taxon>
        <taxon>Magnoliopsida</taxon>
        <taxon>eudicotyledons</taxon>
        <taxon>Gunneridae</taxon>
        <taxon>Pentapetalae</taxon>
        <taxon>rosids</taxon>
        <taxon>fabids</taxon>
        <taxon>Fabales</taxon>
        <taxon>Fabaceae</taxon>
        <taxon>Papilionoideae</taxon>
        <taxon>50 kb inversion clade</taxon>
        <taxon>dalbergioids sensu lato</taxon>
        <taxon>Dalbergieae</taxon>
        <taxon>Pterocarpus clade</taxon>
        <taxon>Stylosanthes</taxon>
    </lineage>
</organism>
<evidence type="ECO:0000256" key="1">
    <source>
        <dbReference type="SAM" id="MobiDB-lite"/>
    </source>
</evidence>
<evidence type="ECO:0000313" key="2">
    <source>
        <dbReference type="EMBL" id="MED6177334.1"/>
    </source>
</evidence>
<dbReference type="EMBL" id="JASCZI010153407">
    <property type="protein sequence ID" value="MED6177334.1"/>
    <property type="molecule type" value="Genomic_DNA"/>
</dbReference>
<feature type="region of interest" description="Disordered" evidence="1">
    <location>
        <begin position="22"/>
        <end position="141"/>
    </location>
</feature>
<feature type="compositionally biased region" description="Pro residues" evidence="1">
    <location>
        <begin position="80"/>
        <end position="113"/>
    </location>
</feature>
<feature type="compositionally biased region" description="Gly residues" evidence="1">
    <location>
        <begin position="26"/>
        <end position="42"/>
    </location>
</feature>
<protein>
    <submittedName>
        <fullName evidence="2">Uncharacterized protein</fullName>
    </submittedName>
</protein>
<dbReference type="Pfam" id="PF03004">
    <property type="entry name" value="Transposase_24"/>
    <property type="match status" value="1"/>
</dbReference>
<keyword evidence="3" id="KW-1185">Reference proteome</keyword>